<evidence type="ECO:0000313" key="3">
    <source>
        <dbReference type="Proteomes" id="UP000694559"/>
    </source>
</evidence>
<dbReference type="PANTHER" id="PTHR12563">
    <property type="entry name" value="GLYCEROL-3-PHOSPHATE ACYLTRANSFERASE"/>
    <property type="match status" value="1"/>
</dbReference>
<dbReference type="GO" id="GO:0006631">
    <property type="term" value="P:fatty acid metabolic process"/>
    <property type="evidence" value="ECO:0007669"/>
    <property type="project" value="TreeGrafter"/>
</dbReference>
<organism evidence="2 3">
    <name type="scientific">Naja naja</name>
    <name type="common">Indian cobra</name>
    <dbReference type="NCBI Taxonomy" id="35670"/>
    <lineage>
        <taxon>Eukaryota</taxon>
        <taxon>Metazoa</taxon>
        <taxon>Chordata</taxon>
        <taxon>Craniata</taxon>
        <taxon>Vertebrata</taxon>
        <taxon>Euteleostomi</taxon>
        <taxon>Lepidosauria</taxon>
        <taxon>Squamata</taxon>
        <taxon>Bifurcata</taxon>
        <taxon>Unidentata</taxon>
        <taxon>Episquamata</taxon>
        <taxon>Toxicofera</taxon>
        <taxon>Serpentes</taxon>
        <taxon>Colubroidea</taxon>
        <taxon>Elapidae</taxon>
        <taxon>Elapinae</taxon>
        <taxon>Naja</taxon>
    </lineage>
</organism>
<protein>
    <submittedName>
        <fullName evidence="2">Glycerol-3-phosphate acyltransferase 2, mitochondrial</fullName>
    </submittedName>
</protein>
<dbReference type="OMA" id="QEYTTNA"/>
<evidence type="ECO:0000259" key="1">
    <source>
        <dbReference type="SMART" id="SM00563"/>
    </source>
</evidence>
<dbReference type="GO" id="GO:0004366">
    <property type="term" value="F:glycerol-3-phosphate O-acyltransferase activity"/>
    <property type="evidence" value="ECO:0007669"/>
    <property type="project" value="Ensembl"/>
</dbReference>
<dbReference type="GO" id="GO:0003841">
    <property type="term" value="F:1-acylglycerol-3-phosphate O-acyltransferase activity"/>
    <property type="evidence" value="ECO:0007669"/>
    <property type="project" value="Ensembl"/>
</dbReference>
<dbReference type="Pfam" id="PF01553">
    <property type="entry name" value="Acyltransferase"/>
    <property type="match status" value="1"/>
</dbReference>
<name>A0A8C6XLH3_NAJNA</name>
<keyword evidence="3" id="KW-1185">Reference proteome</keyword>
<dbReference type="AlphaFoldDB" id="A0A8C6XLH3"/>
<dbReference type="GeneTree" id="ENSGT00520000055570"/>
<dbReference type="SMART" id="SM00563">
    <property type="entry name" value="PlsC"/>
    <property type="match status" value="1"/>
</dbReference>
<dbReference type="GO" id="GO:0006654">
    <property type="term" value="P:phosphatidic acid biosynthetic process"/>
    <property type="evidence" value="ECO:0007669"/>
    <property type="project" value="Ensembl"/>
</dbReference>
<dbReference type="Pfam" id="PF19277">
    <property type="entry name" value="GPAT_C"/>
    <property type="match status" value="1"/>
</dbReference>
<dbReference type="Proteomes" id="UP000694559">
    <property type="component" value="Unplaced"/>
</dbReference>
<dbReference type="Ensembl" id="ENSNNAT00000016424.1">
    <property type="protein sequence ID" value="ENSNNAP00000015657.1"/>
    <property type="gene ID" value="ENSNNAG00000010566.1"/>
</dbReference>
<dbReference type="GO" id="GO:0019432">
    <property type="term" value="P:triglyceride biosynthetic process"/>
    <property type="evidence" value="ECO:0007669"/>
    <property type="project" value="Ensembl"/>
</dbReference>
<dbReference type="GO" id="GO:0031966">
    <property type="term" value="C:mitochondrial membrane"/>
    <property type="evidence" value="ECO:0007669"/>
    <property type="project" value="TreeGrafter"/>
</dbReference>
<dbReference type="InterPro" id="IPR002123">
    <property type="entry name" value="Plipid/glycerol_acylTrfase"/>
</dbReference>
<proteinExistence type="predicted"/>
<reference evidence="2" key="1">
    <citation type="submission" date="2025-08" db="UniProtKB">
        <authorList>
            <consortium name="Ensembl"/>
        </authorList>
    </citation>
    <scope>IDENTIFICATION</scope>
</reference>
<dbReference type="OrthoDB" id="5962536at2759"/>
<evidence type="ECO:0000313" key="2">
    <source>
        <dbReference type="Ensembl" id="ENSNNAP00000015657.1"/>
    </source>
</evidence>
<feature type="domain" description="Phospholipid/glycerol acyltransferase" evidence="1">
    <location>
        <begin position="177"/>
        <end position="310"/>
    </location>
</feature>
<dbReference type="GO" id="GO:0006072">
    <property type="term" value="P:glycerol-3-phosphate metabolic process"/>
    <property type="evidence" value="ECO:0007669"/>
    <property type="project" value="Ensembl"/>
</dbReference>
<accession>A0A8C6XLH3</accession>
<dbReference type="GO" id="GO:0034587">
    <property type="term" value="P:piRNA processing"/>
    <property type="evidence" value="ECO:0007669"/>
    <property type="project" value="Ensembl"/>
</dbReference>
<dbReference type="InterPro" id="IPR045520">
    <property type="entry name" value="GPAT/DHAPAT_C"/>
</dbReference>
<sequence>MDLGLNLDTVRPVLGKYRSFVGRCCQKCTSKSWGFFFHKRLASMGFCNAIKITEENTRYRGWLVRRLCHFLTVCEWRICAEMPPNLQERLLHTPRVQAVVSLKDSGDAPGTSLESAEEWMREIRRILGQIQGRLSPFLLRFCHWVLLKFLTRIFLRVIVHRGQLEMVHRAEEANTPMVFLSTHKSHLDGLWLPFLLASQGVAMPRVAWENKTFTPTYRALLASLGGVFLPQGVGQRWDVEGGTLSGAVVASYVEELLLTKQPLLVFLEEVFSGSQQLSPSGRAWLSLVLSAYYTGAVPDIIIVPVGISYERTPDFIHRGKESPTQTLSLWATVWSLCQAACGGQSCVRIDFAQPFSLQEFVTNRCFRQNGSRKPLRELLLPEILGRCPSILDCEKVECWPTSFQDVVPLTGVEEQVLLDNLSLHTLSAGVSCSAIMAVHILSALLLHMHQEGVFLSQLMQDFVWITDEVLMRNYDVGFSGRVRDVLWHGLSLLRDCVTLYSLSLGDILVVPKKTKAAIRDLGHHSMAVLPVFIQEAIGACSINALLMEVLPHLGSPEQLGNFVLAHEELHNKSVLLVQLLPKDFLLRQPCESVHYYCQHAVDKLVESGLLVAEEVPGDRFMCDTAQKGFTEKFLWKATEDFVDIDGQDEAEKQCFKISQLESCANLFVFLCGLLGPLLKTLERAVVFLQEQDFPQPESQFMEELQWELVRLAREDGSFECTNRSLASTAVRICKELGVFKEATEDKGPLLHLSETFTAQENQKKLEKFIHQFIY</sequence>
<dbReference type="PANTHER" id="PTHR12563:SF15">
    <property type="entry name" value="GLYCEROL-3-PHOSPHATE ACYLTRANSFERASE 2, MITOCHONDRIAL"/>
    <property type="match status" value="1"/>
</dbReference>
<gene>
    <name evidence="2" type="primary">GPAT2</name>
</gene>
<dbReference type="InterPro" id="IPR022284">
    <property type="entry name" value="GPAT/DHAPAT"/>
</dbReference>
<reference evidence="2" key="2">
    <citation type="submission" date="2025-09" db="UniProtKB">
        <authorList>
            <consortium name="Ensembl"/>
        </authorList>
    </citation>
    <scope>IDENTIFICATION</scope>
</reference>